<proteinExistence type="predicted"/>
<dbReference type="AlphaFoldDB" id="A0A563VN62"/>
<dbReference type="Gene3D" id="3.40.50.300">
    <property type="entry name" value="P-loop containing nucleotide triphosphate hydrolases"/>
    <property type="match status" value="1"/>
</dbReference>
<dbReference type="PANTHER" id="PTHR13696:SF96">
    <property type="entry name" value="COBQ_COBB_MIND_PARA NUCLEOTIDE BINDING DOMAIN-CONTAINING PROTEIN"/>
    <property type="match status" value="1"/>
</dbReference>
<sequence length="212" mass="23070">MIICLSSLKGGSGKTTLAVHLAHAISLSKKKVILIDADPQGSSQGWAASREDKPPFPVIGMARNTLHRDLPELLENYDHCVIDTPPRVSALARTAILAADLVLIPVQPSSYDIWAASETVKLIEEAQGFKPEIIAAFVINRKITNTAISREVSEALSDYEFPLLKTTIGQRVIFSESSAGYSVMELAPGKVASTEIKQLSQEVIKMMGLQKW</sequence>
<evidence type="ECO:0000313" key="2">
    <source>
        <dbReference type="EMBL" id="VEP12890.1"/>
    </source>
</evidence>
<dbReference type="PANTHER" id="PTHR13696">
    <property type="entry name" value="P-LOOP CONTAINING NUCLEOSIDE TRIPHOSPHATE HYDROLASE"/>
    <property type="match status" value="1"/>
</dbReference>
<dbReference type="SUPFAM" id="SSF52540">
    <property type="entry name" value="P-loop containing nucleoside triphosphate hydrolases"/>
    <property type="match status" value="1"/>
</dbReference>
<feature type="domain" description="CobQ/CobB/MinD/ParA nucleotide binding" evidence="1">
    <location>
        <begin position="3"/>
        <end position="178"/>
    </location>
</feature>
<evidence type="ECO:0000259" key="1">
    <source>
        <dbReference type="Pfam" id="PF01656"/>
    </source>
</evidence>
<dbReference type="InterPro" id="IPR048089">
    <property type="entry name" value="McdA"/>
</dbReference>
<organism evidence="2 3">
    <name type="scientific">Hyella patelloides LEGE 07179</name>
    <dbReference type="NCBI Taxonomy" id="945734"/>
    <lineage>
        <taxon>Bacteria</taxon>
        <taxon>Bacillati</taxon>
        <taxon>Cyanobacteriota</taxon>
        <taxon>Cyanophyceae</taxon>
        <taxon>Pleurocapsales</taxon>
        <taxon>Hyellaceae</taxon>
        <taxon>Hyella</taxon>
    </lineage>
</organism>
<dbReference type="InterPro" id="IPR050678">
    <property type="entry name" value="DNA_Partitioning_ATPase"/>
</dbReference>
<dbReference type="CDD" id="cd02042">
    <property type="entry name" value="ParAB_family"/>
    <property type="match status" value="1"/>
</dbReference>
<dbReference type="EMBL" id="CAACVJ010000080">
    <property type="protein sequence ID" value="VEP12890.1"/>
    <property type="molecule type" value="Genomic_DNA"/>
</dbReference>
<dbReference type="PIRSF" id="PIRSF009320">
    <property type="entry name" value="Nuc_binding_HP_1000"/>
    <property type="match status" value="1"/>
</dbReference>
<dbReference type="InterPro" id="IPR002586">
    <property type="entry name" value="CobQ/CobB/MinD/ParA_Nub-bd_dom"/>
</dbReference>
<dbReference type="Proteomes" id="UP000320055">
    <property type="component" value="Unassembled WGS sequence"/>
</dbReference>
<reference evidence="2 3" key="1">
    <citation type="submission" date="2019-01" db="EMBL/GenBank/DDBJ databases">
        <authorList>
            <person name="Brito A."/>
        </authorList>
    </citation>
    <scope>NUCLEOTIDE SEQUENCE [LARGE SCALE GENOMIC DNA]</scope>
    <source>
        <strain evidence="2">1</strain>
    </source>
</reference>
<accession>A0A563VN62</accession>
<protein>
    <submittedName>
        <fullName evidence="2">Cobyrinic acid a,c-diamide synthase</fullName>
    </submittedName>
</protein>
<keyword evidence="3" id="KW-1185">Reference proteome</keyword>
<dbReference type="Pfam" id="PF01656">
    <property type="entry name" value="CbiA"/>
    <property type="match status" value="1"/>
</dbReference>
<dbReference type="NCBIfam" id="NF041546">
    <property type="entry name" value="ParA_partition"/>
    <property type="match status" value="1"/>
</dbReference>
<dbReference type="RefSeq" id="WP_144871022.1">
    <property type="nucleotide sequence ID" value="NZ_LR213921.1"/>
</dbReference>
<dbReference type="OrthoDB" id="479754at2"/>
<evidence type="ECO:0000313" key="3">
    <source>
        <dbReference type="Proteomes" id="UP000320055"/>
    </source>
</evidence>
<gene>
    <name evidence="2" type="ORF">H1P_1700005</name>
</gene>
<dbReference type="InterPro" id="IPR027417">
    <property type="entry name" value="P-loop_NTPase"/>
</dbReference>
<name>A0A563VN62_9CYAN</name>